<organism evidence="1 2">
    <name type="scientific">Suillus subaureus</name>
    <dbReference type="NCBI Taxonomy" id="48587"/>
    <lineage>
        <taxon>Eukaryota</taxon>
        <taxon>Fungi</taxon>
        <taxon>Dikarya</taxon>
        <taxon>Basidiomycota</taxon>
        <taxon>Agaricomycotina</taxon>
        <taxon>Agaricomycetes</taxon>
        <taxon>Agaricomycetidae</taxon>
        <taxon>Boletales</taxon>
        <taxon>Suillineae</taxon>
        <taxon>Suillaceae</taxon>
        <taxon>Suillus</taxon>
    </lineage>
</organism>
<dbReference type="AlphaFoldDB" id="A0A9P7JDW4"/>
<name>A0A9P7JDW4_9AGAM</name>
<accession>A0A9P7JDW4</accession>
<dbReference type="RefSeq" id="XP_041193360.1">
    <property type="nucleotide sequence ID" value="XM_041335586.1"/>
</dbReference>
<keyword evidence="2" id="KW-1185">Reference proteome</keyword>
<evidence type="ECO:0000313" key="2">
    <source>
        <dbReference type="Proteomes" id="UP000807769"/>
    </source>
</evidence>
<gene>
    <name evidence="1" type="ORF">BJ212DRAFT_1353327</name>
</gene>
<comment type="caution">
    <text evidence="1">The sequence shown here is derived from an EMBL/GenBank/DDBJ whole genome shotgun (WGS) entry which is preliminary data.</text>
</comment>
<dbReference type="EMBL" id="JABBWG010000015">
    <property type="protein sequence ID" value="KAG1816800.1"/>
    <property type="molecule type" value="Genomic_DNA"/>
</dbReference>
<dbReference type="Proteomes" id="UP000807769">
    <property type="component" value="Unassembled WGS sequence"/>
</dbReference>
<dbReference type="GeneID" id="64629603"/>
<reference evidence="1" key="1">
    <citation type="journal article" date="2020" name="New Phytol.">
        <title>Comparative genomics reveals dynamic genome evolution in host specialist ectomycorrhizal fungi.</title>
        <authorList>
            <person name="Lofgren L.A."/>
            <person name="Nguyen N.H."/>
            <person name="Vilgalys R."/>
            <person name="Ruytinx J."/>
            <person name="Liao H.L."/>
            <person name="Branco S."/>
            <person name="Kuo A."/>
            <person name="LaButti K."/>
            <person name="Lipzen A."/>
            <person name="Andreopoulos W."/>
            <person name="Pangilinan J."/>
            <person name="Riley R."/>
            <person name="Hundley H."/>
            <person name="Na H."/>
            <person name="Barry K."/>
            <person name="Grigoriev I.V."/>
            <person name="Stajich J.E."/>
            <person name="Kennedy P.G."/>
        </authorList>
    </citation>
    <scope>NUCLEOTIDE SEQUENCE</scope>
    <source>
        <strain evidence="1">MN1</strain>
    </source>
</reference>
<evidence type="ECO:0000313" key="1">
    <source>
        <dbReference type="EMBL" id="KAG1816800.1"/>
    </source>
</evidence>
<sequence length="79" mass="8818">MPCPVQYGPWSLFSCCTLLKITQYFCYVGLDLTLIDSVIPLNPLKTFILVQACAQGITERGQEVCRIMHSHCHSMSPGI</sequence>
<protein>
    <submittedName>
        <fullName evidence="1">Uncharacterized protein</fullName>
    </submittedName>
</protein>
<proteinExistence type="predicted"/>